<dbReference type="InterPro" id="IPR052039">
    <property type="entry name" value="Caspase-related_regulators"/>
</dbReference>
<dbReference type="InterPro" id="IPR029030">
    <property type="entry name" value="Caspase-like_dom_sf"/>
</dbReference>
<evidence type="ECO:0000313" key="2">
    <source>
        <dbReference type="EMBL" id="QTE23282.1"/>
    </source>
</evidence>
<keyword evidence="3" id="KW-1185">Reference proteome</keyword>
<dbReference type="Gene3D" id="3.40.50.1460">
    <property type="match status" value="1"/>
</dbReference>
<accession>A0A975H7B2</accession>
<organism evidence="2 3">
    <name type="scientific">Polaribacter cellanae</name>
    <dbReference type="NCBI Taxonomy" id="2818493"/>
    <lineage>
        <taxon>Bacteria</taxon>
        <taxon>Pseudomonadati</taxon>
        <taxon>Bacteroidota</taxon>
        <taxon>Flavobacteriia</taxon>
        <taxon>Flavobacteriales</taxon>
        <taxon>Flavobacteriaceae</taxon>
    </lineage>
</organism>
<dbReference type="SUPFAM" id="SSF52129">
    <property type="entry name" value="Caspase-like"/>
    <property type="match status" value="1"/>
</dbReference>
<dbReference type="KEGG" id="pcea:J3359_03120"/>
<dbReference type="AlphaFoldDB" id="A0A975H7B2"/>
<dbReference type="RefSeq" id="WP_208079293.1">
    <property type="nucleotide sequence ID" value="NZ_CP071869.1"/>
</dbReference>
<name>A0A975H7B2_9FLAO</name>
<dbReference type="PANTHER" id="PTHR22576:SF37">
    <property type="entry name" value="MUCOSA-ASSOCIATED LYMPHOID TISSUE LYMPHOMA TRANSLOCATION PROTEIN 1"/>
    <property type="match status" value="1"/>
</dbReference>
<dbReference type="GO" id="GO:0006508">
    <property type="term" value="P:proteolysis"/>
    <property type="evidence" value="ECO:0007669"/>
    <property type="project" value="InterPro"/>
</dbReference>
<dbReference type="Proteomes" id="UP000663920">
    <property type="component" value="Chromosome"/>
</dbReference>
<proteinExistence type="predicted"/>
<dbReference type="Pfam" id="PF00656">
    <property type="entry name" value="Peptidase_C14"/>
    <property type="match status" value="1"/>
</dbReference>
<dbReference type="InterPro" id="IPR011600">
    <property type="entry name" value="Pept_C14_caspase"/>
</dbReference>
<dbReference type="PANTHER" id="PTHR22576">
    <property type="entry name" value="MUCOSA ASSOCIATED LYMPHOID TISSUE LYMPHOMA TRANSLOCATION PROTEIN 1/PARACASPASE"/>
    <property type="match status" value="1"/>
</dbReference>
<dbReference type="GO" id="GO:0004197">
    <property type="term" value="F:cysteine-type endopeptidase activity"/>
    <property type="evidence" value="ECO:0007669"/>
    <property type="project" value="InterPro"/>
</dbReference>
<reference evidence="2 3" key="1">
    <citation type="submission" date="2021-03" db="EMBL/GenBank/DDBJ databases">
        <title>Complete genome of Polaribacter_sp.SM13.</title>
        <authorList>
            <person name="Jeong S.W."/>
            <person name="Bae J.W."/>
        </authorList>
    </citation>
    <scope>NUCLEOTIDE SEQUENCE [LARGE SCALE GENOMIC DNA]</scope>
    <source>
        <strain evidence="2 3">SM13</strain>
    </source>
</reference>
<feature type="domain" description="Peptidase C14 caspase" evidence="1">
    <location>
        <begin position="1"/>
        <end position="185"/>
    </location>
</feature>
<dbReference type="EMBL" id="CP071869">
    <property type="protein sequence ID" value="QTE23282.1"/>
    <property type="molecule type" value="Genomic_DNA"/>
</dbReference>
<evidence type="ECO:0000259" key="1">
    <source>
        <dbReference type="Pfam" id="PF00656"/>
    </source>
</evidence>
<sequence>MRKALVIGINHYEDIKSLNGCVNDAMEVNRVLSRHANNEDHEKNFEVELITADHGLQLSRGILKDRIEELFRDPREISLLYFSGHGHVEFTGGYLMTSECKRGDDGLSMAEILSIVNNSPAHNNIIIFDCCHAGSFGKSSMNTNLTSINEGVTVLAASAANQYSVEKNGSGVFTRLLIHALDGGAASILGEVTPGNIYGYIDKAMGEKGQRPIFMTSIRRYTNLRKVYTQIRPLHLKEMINLFPNGPDEVFNLNPSFEPKSENPNPENVKKFEVLQKYNRVNLVVPVDAPHMYDAAMESKSCKLTTQGKSYWEMVNNDII</sequence>
<evidence type="ECO:0000313" key="3">
    <source>
        <dbReference type="Proteomes" id="UP000663920"/>
    </source>
</evidence>
<gene>
    <name evidence="2" type="ORF">J3359_03120</name>
</gene>
<protein>
    <submittedName>
        <fullName evidence="2">Caspase family protein</fullName>
    </submittedName>
</protein>